<dbReference type="InterPro" id="IPR006462">
    <property type="entry name" value="MS5"/>
</dbReference>
<dbReference type="Proteomes" id="UP000077755">
    <property type="component" value="Chromosome 2"/>
</dbReference>
<sequence length="207" mass="23859">MDVKKHVLDVSEDEAADVKKARVDDEMNVNVIPSREERLEMFKSTFRNRKELEDDDVDLDIRPDGTHPMTFEDIANFHLDMYETQGFDVQDYSLVDDAGLILQLYDPPKVTRGESCLPELTECADEAIQDYNRQNGKQFGEVVVVKANSEPACPYRFYITFKATDETEKITETFQAKVDVCIPITKRVVRFVRIQQPPRLFSLPCRG</sequence>
<proteinExistence type="predicted"/>
<dbReference type="EMBL" id="CP093344">
    <property type="protein sequence ID" value="WOG89759.1"/>
    <property type="molecule type" value="Genomic_DNA"/>
</dbReference>
<dbReference type="SUPFAM" id="SSF54403">
    <property type="entry name" value="Cystatin/monellin"/>
    <property type="match status" value="1"/>
</dbReference>
<name>A0A162AX79_DAUCS</name>
<dbReference type="Gramene" id="KZN07123">
    <property type="protein sequence ID" value="KZN07123"/>
    <property type="gene ID" value="DCAR_007960"/>
</dbReference>
<keyword evidence="2" id="KW-1185">Reference proteome</keyword>
<dbReference type="PANTHER" id="PTHR31260">
    <property type="entry name" value="CYSTATIN/MONELLIN SUPERFAMILY PROTEIN"/>
    <property type="match status" value="1"/>
</dbReference>
<reference evidence="1" key="2">
    <citation type="submission" date="2022-03" db="EMBL/GenBank/DDBJ databases">
        <title>Draft title - Genomic analysis of global carrot germplasm unveils the trajectory of domestication and the origin of high carotenoid orange carrot.</title>
        <authorList>
            <person name="Iorizzo M."/>
            <person name="Ellison S."/>
            <person name="Senalik D."/>
            <person name="Macko-Podgorni A."/>
            <person name="Grzebelus D."/>
            <person name="Bostan H."/>
            <person name="Rolling W."/>
            <person name="Curaba J."/>
            <person name="Simon P."/>
        </authorList>
    </citation>
    <scope>NUCLEOTIDE SEQUENCE</scope>
    <source>
        <tissue evidence="1">Leaf</tissue>
    </source>
</reference>
<gene>
    <name evidence="1" type="ORF">DCAR_0208998</name>
</gene>
<protein>
    <submittedName>
        <fullName evidence="1">Uncharacterized protein</fullName>
    </submittedName>
</protein>
<dbReference type="OMA" id="SEPACPY"/>
<dbReference type="AlphaFoldDB" id="A0A162AX79"/>
<dbReference type="PANTHER" id="PTHR31260:SF28">
    <property type="entry name" value="CYSTATIN DOMAIN PROTEIN"/>
    <property type="match status" value="1"/>
</dbReference>
<organism evidence="1 2">
    <name type="scientific">Daucus carota subsp. sativus</name>
    <name type="common">Carrot</name>
    <dbReference type="NCBI Taxonomy" id="79200"/>
    <lineage>
        <taxon>Eukaryota</taxon>
        <taxon>Viridiplantae</taxon>
        <taxon>Streptophyta</taxon>
        <taxon>Embryophyta</taxon>
        <taxon>Tracheophyta</taxon>
        <taxon>Spermatophyta</taxon>
        <taxon>Magnoliopsida</taxon>
        <taxon>eudicotyledons</taxon>
        <taxon>Gunneridae</taxon>
        <taxon>Pentapetalae</taxon>
        <taxon>asterids</taxon>
        <taxon>campanulids</taxon>
        <taxon>Apiales</taxon>
        <taxon>Apiaceae</taxon>
        <taxon>Apioideae</taxon>
        <taxon>Scandiceae</taxon>
        <taxon>Daucinae</taxon>
        <taxon>Daucus</taxon>
        <taxon>Daucus sect. Daucus</taxon>
    </lineage>
</organism>
<dbReference type="Gene3D" id="3.10.450.10">
    <property type="match status" value="1"/>
</dbReference>
<dbReference type="GO" id="GO:0004869">
    <property type="term" value="F:cysteine-type endopeptidase inhibitor activity"/>
    <property type="evidence" value="ECO:0007669"/>
    <property type="project" value="InterPro"/>
</dbReference>
<dbReference type="Pfam" id="PF00031">
    <property type="entry name" value="Cystatin"/>
    <property type="match status" value="1"/>
</dbReference>
<reference evidence="1" key="1">
    <citation type="journal article" date="2016" name="Nat. Genet.">
        <title>A high-quality carrot genome assembly provides new insights into carotenoid accumulation and asterid genome evolution.</title>
        <authorList>
            <person name="Iorizzo M."/>
            <person name="Ellison S."/>
            <person name="Senalik D."/>
            <person name="Zeng P."/>
            <person name="Satapoomin P."/>
            <person name="Huang J."/>
            <person name="Bowman M."/>
            <person name="Iovene M."/>
            <person name="Sanseverino W."/>
            <person name="Cavagnaro P."/>
            <person name="Yildiz M."/>
            <person name="Macko-Podgorni A."/>
            <person name="Moranska E."/>
            <person name="Grzebelus E."/>
            <person name="Grzebelus D."/>
            <person name="Ashrafi H."/>
            <person name="Zheng Z."/>
            <person name="Cheng S."/>
            <person name="Spooner D."/>
            <person name="Van Deynze A."/>
            <person name="Simon P."/>
        </authorList>
    </citation>
    <scope>NUCLEOTIDE SEQUENCE</scope>
    <source>
        <tissue evidence="1">Leaf</tissue>
    </source>
</reference>
<evidence type="ECO:0000313" key="2">
    <source>
        <dbReference type="Proteomes" id="UP000077755"/>
    </source>
</evidence>
<dbReference type="InterPro" id="IPR046350">
    <property type="entry name" value="Cystatin_sf"/>
</dbReference>
<evidence type="ECO:0000313" key="1">
    <source>
        <dbReference type="EMBL" id="WOG89759.1"/>
    </source>
</evidence>
<dbReference type="InterPro" id="IPR000010">
    <property type="entry name" value="Cystatin_dom"/>
</dbReference>
<accession>A0A162AX79</accession>